<dbReference type="SUPFAM" id="SSF103088">
    <property type="entry name" value="OmpA-like"/>
    <property type="match status" value="1"/>
</dbReference>
<keyword evidence="3" id="KW-0812">Transmembrane</keyword>
<dbReference type="KEGG" id="dvl:Dvul_2937"/>
<protein>
    <submittedName>
        <fullName evidence="5">OmpA/MotB domain protein</fullName>
    </submittedName>
</protein>
<dbReference type="PROSITE" id="PS51123">
    <property type="entry name" value="OMPA_2"/>
    <property type="match status" value="1"/>
</dbReference>
<keyword evidence="1 3" id="KW-0472">Membrane</keyword>
<evidence type="ECO:0000259" key="4">
    <source>
        <dbReference type="PROSITE" id="PS51123"/>
    </source>
</evidence>
<proteinExistence type="predicted"/>
<name>A0A0H3ADI8_NITV4</name>
<gene>
    <name evidence="5" type="ordered locus">Dvul_2937</name>
</gene>
<dbReference type="InterPro" id="IPR050330">
    <property type="entry name" value="Bact_OuterMem_StrucFunc"/>
</dbReference>
<dbReference type="PANTHER" id="PTHR30329:SF21">
    <property type="entry name" value="LIPOPROTEIN YIAD-RELATED"/>
    <property type="match status" value="1"/>
</dbReference>
<dbReference type="Gene3D" id="3.30.1330.60">
    <property type="entry name" value="OmpA-like domain"/>
    <property type="match status" value="1"/>
</dbReference>
<dbReference type="InterPro" id="IPR036737">
    <property type="entry name" value="OmpA-like_sf"/>
</dbReference>
<dbReference type="PANTHER" id="PTHR30329">
    <property type="entry name" value="STATOR ELEMENT OF FLAGELLAR MOTOR COMPLEX"/>
    <property type="match status" value="1"/>
</dbReference>
<dbReference type="RefSeq" id="WP_011793183.1">
    <property type="nucleotide sequence ID" value="NC_008751.1"/>
</dbReference>
<feature type="transmembrane region" description="Helical" evidence="3">
    <location>
        <begin position="20"/>
        <end position="44"/>
    </location>
</feature>
<dbReference type="InterPro" id="IPR006665">
    <property type="entry name" value="OmpA-like"/>
</dbReference>
<sequence>MSRRSSGGNPLTRPEEEGNYLASLSDMMSGLLFIFIITLIVFVINFNMERIEAAEQKQELTEKYDELTNARKTRAEMLTSLERSLKMKGVEVSIDKDHGLLHIPEGILFDSGSAALPPEGGRTLDIIAEQLSTLLPCYSGKADAPAPDECRDNYKPGRLEAVFVEGHTDNVPMPPRGGIQDNWDLSTKRAVTTYRHLLGHAPTLAAFVNLDGDPLFGVSGYAASRPRNPHDTPTPDAQNRRIDLRFLLAAPRGQDKATP</sequence>
<evidence type="ECO:0000256" key="2">
    <source>
        <dbReference type="SAM" id="MobiDB-lite"/>
    </source>
</evidence>
<dbReference type="HOGENOM" id="CLU_016890_2_1_7"/>
<dbReference type="CDD" id="cd07185">
    <property type="entry name" value="OmpA_C-like"/>
    <property type="match status" value="1"/>
</dbReference>
<evidence type="ECO:0000256" key="3">
    <source>
        <dbReference type="SAM" id="Phobius"/>
    </source>
</evidence>
<feature type="region of interest" description="Disordered" evidence="2">
    <location>
        <begin position="220"/>
        <end position="239"/>
    </location>
</feature>
<reference evidence="6" key="1">
    <citation type="journal article" date="2009" name="Environ. Microbiol.">
        <title>Contribution of mobile genetic elements to Desulfovibrio vulgaris genome plasticity.</title>
        <authorList>
            <person name="Walker C.B."/>
            <person name="Stolyar S."/>
            <person name="Chivian D."/>
            <person name="Pinel N."/>
            <person name="Gabster J.A."/>
            <person name="Dehal P.S."/>
            <person name="He Z."/>
            <person name="Yang Z.K."/>
            <person name="Yen H.C."/>
            <person name="Zhou J."/>
            <person name="Wall J.D."/>
            <person name="Hazen T.C."/>
            <person name="Arkin A.P."/>
            <person name="Stahl D.A."/>
        </authorList>
    </citation>
    <scope>NUCLEOTIDE SEQUENCE [LARGE SCALE GENOMIC DNA]</scope>
    <source>
        <strain evidence="6">DP4</strain>
    </source>
</reference>
<evidence type="ECO:0000313" key="5">
    <source>
        <dbReference type="EMBL" id="ABM29948.1"/>
    </source>
</evidence>
<accession>A0A0H3ADI8</accession>
<dbReference type="AlphaFoldDB" id="A0A0H3ADI8"/>
<dbReference type="EMBL" id="CP000527">
    <property type="protein sequence ID" value="ABM29948.1"/>
    <property type="molecule type" value="Genomic_DNA"/>
</dbReference>
<evidence type="ECO:0000313" key="6">
    <source>
        <dbReference type="Proteomes" id="UP000009173"/>
    </source>
</evidence>
<dbReference type="GO" id="GO:0016020">
    <property type="term" value="C:membrane"/>
    <property type="evidence" value="ECO:0007669"/>
    <property type="project" value="UniProtKB-UniRule"/>
</dbReference>
<keyword evidence="3" id="KW-1133">Transmembrane helix</keyword>
<evidence type="ECO:0000256" key="1">
    <source>
        <dbReference type="PROSITE-ProRule" id="PRU00473"/>
    </source>
</evidence>
<feature type="domain" description="OmpA-like" evidence="4">
    <location>
        <begin position="96"/>
        <end position="250"/>
    </location>
</feature>
<dbReference type="Proteomes" id="UP000009173">
    <property type="component" value="Chromosome"/>
</dbReference>
<organism evidence="5 6">
    <name type="scientific">Nitratidesulfovibrio vulgaris (strain DP4)</name>
    <name type="common">Desulfovibrio vulgaris</name>
    <dbReference type="NCBI Taxonomy" id="391774"/>
    <lineage>
        <taxon>Bacteria</taxon>
        <taxon>Pseudomonadati</taxon>
        <taxon>Thermodesulfobacteriota</taxon>
        <taxon>Desulfovibrionia</taxon>
        <taxon>Desulfovibrionales</taxon>
        <taxon>Desulfovibrionaceae</taxon>
        <taxon>Nitratidesulfovibrio</taxon>
    </lineage>
</organism>